<gene>
    <name evidence="2" type="ORF">H1R13_26925</name>
</gene>
<accession>A0A7X1I8E8</accession>
<name>A0A7X1I8E8_9ACTN</name>
<dbReference type="OrthoDB" id="4290816at2"/>
<keyword evidence="3" id="KW-1185">Reference proteome</keyword>
<dbReference type="EMBL" id="JACMHY010000012">
    <property type="protein sequence ID" value="MBC2868468.1"/>
    <property type="molecule type" value="Genomic_DNA"/>
</dbReference>
<comment type="caution">
    <text evidence="2">The sequence shown here is derived from an EMBL/GenBank/DDBJ whole genome shotgun (WGS) entry which is preliminary data.</text>
</comment>
<dbReference type="AlphaFoldDB" id="A0A7X1I8E8"/>
<protein>
    <submittedName>
        <fullName evidence="2">Uncharacterized protein</fullName>
    </submittedName>
</protein>
<feature type="compositionally biased region" description="Basic and acidic residues" evidence="1">
    <location>
        <begin position="19"/>
        <end position="42"/>
    </location>
</feature>
<feature type="region of interest" description="Disordered" evidence="1">
    <location>
        <begin position="1"/>
        <end position="63"/>
    </location>
</feature>
<evidence type="ECO:0000313" key="3">
    <source>
        <dbReference type="Proteomes" id="UP000517694"/>
    </source>
</evidence>
<evidence type="ECO:0000256" key="1">
    <source>
        <dbReference type="SAM" id="MobiDB-lite"/>
    </source>
</evidence>
<organism evidence="2 3">
    <name type="scientific">Streptomyces mexicanus</name>
    <dbReference type="NCBI Taxonomy" id="178566"/>
    <lineage>
        <taxon>Bacteria</taxon>
        <taxon>Bacillati</taxon>
        <taxon>Actinomycetota</taxon>
        <taxon>Actinomycetes</taxon>
        <taxon>Kitasatosporales</taxon>
        <taxon>Streptomycetaceae</taxon>
        <taxon>Streptomyces</taxon>
    </lineage>
</organism>
<dbReference type="Proteomes" id="UP000517694">
    <property type="component" value="Unassembled WGS sequence"/>
</dbReference>
<evidence type="ECO:0000313" key="2">
    <source>
        <dbReference type="EMBL" id="MBC2868468.1"/>
    </source>
</evidence>
<sequence>MTENDGKRKGRPDTAAGEVLHEIEKAETDVADARERRHRGEAAEAITPNPGAQRDAEEDARDD</sequence>
<proteinExistence type="predicted"/>
<reference evidence="2 3" key="1">
    <citation type="submission" date="2020-08" db="EMBL/GenBank/DDBJ databases">
        <title>Whole-Genome Sequence of French Clinical Streptomyces mexicanus Strain Q0842.</title>
        <authorList>
            <person name="Boxberger M."/>
            <person name="La Scola B."/>
        </authorList>
    </citation>
    <scope>NUCLEOTIDE SEQUENCE [LARGE SCALE GENOMIC DNA]</scope>
    <source>
        <strain evidence="2 3">Marseille-Q0842</strain>
    </source>
</reference>
<dbReference type="RefSeq" id="WP_159662268.1">
    <property type="nucleotide sequence ID" value="NZ_JACMHY010000012.1"/>
</dbReference>